<accession>A0A5C5FZ48</accession>
<comment type="caution">
    <text evidence="2">The sequence shown here is derived from an EMBL/GenBank/DDBJ whole genome shotgun (WGS) entry which is preliminary data.</text>
</comment>
<feature type="compositionally biased region" description="Low complexity" evidence="1">
    <location>
        <begin position="125"/>
        <end position="139"/>
    </location>
</feature>
<reference evidence="2 3" key="1">
    <citation type="submission" date="2019-03" db="EMBL/GenBank/DDBJ databases">
        <title>Rhodosporidium diobovatum UCD-FST 08-225 genome sequencing, assembly, and annotation.</title>
        <authorList>
            <person name="Fakankun I.U."/>
            <person name="Fristensky B."/>
            <person name="Levin D.B."/>
        </authorList>
    </citation>
    <scope>NUCLEOTIDE SEQUENCE [LARGE SCALE GENOMIC DNA]</scope>
    <source>
        <strain evidence="2 3">UCD-FST 08-225</strain>
    </source>
</reference>
<dbReference type="EMBL" id="SOZI01000041">
    <property type="protein sequence ID" value="TNY21566.1"/>
    <property type="molecule type" value="Genomic_DNA"/>
</dbReference>
<feature type="compositionally biased region" description="Low complexity" evidence="1">
    <location>
        <begin position="16"/>
        <end position="25"/>
    </location>
</feature>
<dbReference type="OrthoDB" id="2529594at2759"/>
<feature type="region of interest" description="Disordered" evidence="1">
    <location>
        <begin position="1"/>
        <end position="159"/>
    </location>
</feature>
<proteinExistence type="predicted"/>
<feature type="compositionally biased region" description="Basic and acidic residues" evidence="1">
    <location>
        <begin position="50"/>
        <end position="63"/>
    </location>
</feature>
<evidence type="ECO:0000313" key="2">
    <source>
        <dbReference type="EMBL" id="TNY21566.1"/>
    </source>
</evidence>
<evidence type="ECO:0000313" key="3">
    <source>
        <dbReference type="Proteomes" id="UP000311382"/>
    </source>
</evidence>
<protein>
    <submittedName>
        <fullName evidence="2">Uncharacterized protein</fullName>
    </submittedName>
</protein>
<feature type="compositionally biased region" description="Polar residues" evidence="1">
    <location>
        <begin position="84"/>
        <end position="94"/>
    </location>
</feature>
<organism evidence="2 3">
    <name type="scientific">Rhodotorula diobovata</name>
    <dbReference type="NCBI Taxonomy" id="5288"/>
    <lineage>
        <taxon>Eukaryota</taxon>
        <taxon>Fungi</taxon>
        <taxon>Dikarya</taxon>
        <taxon>Basidiomycota</taxon>
        <taxon>Pucciniomycotina</taxon>
        <taxon>Microbotryomycetes</taxon>
        <taxon>Sporidiobolales</taxon>
        <taxon>Sporidiobolaceae</taxon>
        <taxon>Rhodotorula</taxon>
    </lineage>
</organism>
<feature type="compositionally biased region" description="Low complexity" evidence="1">
    <location>
        <begin position="69"/>
        <end position="81"/>
    </location>
</feature>
<gene>
    <name evidence="2" type="ORF">DMC30DRAFT_394642</name>
</gene>
<feature type="compositionally biased region" description="Basic and acidic residues" evidence="1">
    <location>
        <begin position="114"/>
        <end position="124"/>
    </location>
</feature>
<sequence length="172" mass="17811">MDPLRSSQLAPPPIPAHSAISPTSSRGPSLDGAASFGSNPFRDPSLNSTSRDHSLDLSSRDPSFDLGFSSIHSGSPSVSPPLSAVNSRAQQAPSQGRPGLATRPSEVTRQLADAAREDLPRVSEEASASPSPPVSRASSTTNKEPKTGLWSQFRTGASRPPCAAVVLCPTEG</sequence>
<evidence type="ECO:0000256" key="1">
    <source>
        <dbReference type="SAM" id="MobiDB-lite"/>
    </source>
</evidence>
<name>A0A5C5FZ48_9BASI</name>
<keyword evidence="3" id="KW-1185">Reference proteome</keyword>
<dbReference type="AlphaFoldDB" id="A0A5C5FZ48"/>
<dbReference type="Proteomes" id="UP000311382">
    <property type="component" value="Unassembled WGS sequence"/>
</dbReference>